<reference evidence="1" key="1">
    <citation type="submission" date="2021-01" db="EMBL/GenBank/DDBJ databases">
        <title>Description of Breznakiella homolactica.</title>
        <authorList>
            <person name="Song Y."/>
            <person name="Brune A."/>
        </authorList>
    </citation>
    <scope>NUCLEOTIDE SEQUENCE</scope>
    <source>
        <strain evidence="1">RmG30</strain>
    </source>
</reference>
<evidence type="ECO:0000313" key="2">
    <source>
        <dbReference type="Proteomes" id="UP000595917"/>
    </source>
</evidence>
<accession>A0A7T7XML1</accession>
<dbReference type="AlphaFoldDB" id="A0A7T7XML1"/>
<dbReference type="RefSeq" id="WP_215626318.1">
    <property type="nucleotide sequence ID" value="NZ_CP067089.2"/>
</dbReference>
<proteinExistence type="predicted"/>
<sequence length="507" mass="58467">MAEHLEPFRRANFFPGLQAGPGYWNAIEDYHFEKELLYNKLFHGFGIVSGYLDSLQVQAEKTKGGLITLLIARGVAIDGTGRPLFLYEPQVLVLDPKKFKLPATVFVTIKYEEQYVEYYQNKENSDLQGYQKRLETVKLDIVPEIREPELEIELARIQLAEDEGGGLHEIKNNDDFTDPGVNTLDYRFVPWASRIKKGISTYLLRFLVELLEYTRTVAASGYEVLPVISLRNLQSSAMTAKMIVQCAGISFDDVIHLIHPLFDHDHQVLFEIAEYEREHEDEGRLYTAKNSYEISRTAMYDLGDRLKSYNNSYEEIDLILKAHRAVMEGLRQTLIAKEVSSDDIKYISYTMPHVLLFGEDRYTLVDTLNPGSKESLENHQFELVDCSHPSTHNEAFFYPDGVLVHDTVKRWIGGTMQFQLRNIIRGRKMLVIRRTDIHQGNYSVEVRLDGTQMRVLDVDGVDTKQRWRNLFVVYDEGEVKENAGLIRFSIGEKGRDNTGTIWIYQIL</sequence>
<dbReference type="Proteomes" id="UP000595917">
    <property type="component" value="Chromosome"/>
</dbReference>
<protein>
    <submittedName>
        <fullName evidence="1">Uncharacterized protein</fullName>
    </submittedName>
</protein>
<keyword evidence="2" id="KW-1185">Reference proteome</keyword>
<dbReference type="EMBL" id="CP067089">
    <property type="protein sequence ID" value="QQO09013.1"/>
    <property type="molecule type" value="Genomic_DNA"/>
</dbReference>
<organism evidence="1 2">
    <name type="scientific">Breznakiella homolactica</name>
    <dbReference type="NCBI Taxonomy" id="2798577"/>
    <lineage>
        <taxon>Bacteria</taxon>
        <taxon>Pseudomonadati</taxon>
        <taxon>Spirochaetota</taxon>
        <taxon>Spirochaetia</taxon>
        <taxon>Spirochaetales</taxon>
        <taxon>Breznakiellaceae</taxon>
        <taxon>Breznakiella</taxon>
    </lineage>
</organism>
<dbReference type="KEGG" id="bhc:JFL75_19105"/>
<gene>
    <name evidence="1" type="ORF">JFL75_19105</name>
</gene>
<name>A0A7T7XML1_9SPIR</name>
<evidence type="ECO:0000313" key="1">
    <source>
        <dbReference type="EMBL" id="QQO09013.1"/>
    </source>
</evidence>